<organism evidence="1 2">
    <name type="scientific">Novosphingobium flavum</name>
    <dbReference type="NCBI Taxonomy" id="1778672"/>
    <lineage>
        <taxon>Bacteria</taxon>
        <taxon>Pseudomonadati</taxon>
        <taxon>Pseudomonadota</taxon>
        <taxon>Alphaproteobacteria</taxon>
        <taxon>Sphingomonadales</taxon>
        <taxon>Sphingomonadaceae</taxon>
        <taxon>Novosphingobium</taxon>
    </lineage>
</organism>
<reference evidence="1 2" key="1">
    <citation type="submission" date="2020-08" db="EMBL/GenBank/DDBJ databases">
        <title>The genome sequence of type strain Novosphingobium flavum NBRC 111647.</title>
        <authorList>
            <person name="Liu Y."/>
        </authorList>
    </citation>
    <scope>NUCLEOTIDE SEQUENCE [LARGE SCALE GENOMIC DNA]</scope>
    <source>
        <strain evidence="1 2">NBRC 111647</strain>
    </source>
</reference>
<keyword evidence="2" id="KW-1185">Reference proteome</keyword>
<dbReference type="AlphaFoldDB" id="A0A7X1FNP4"/>
<dbReference type="Proteomes" id="UP000566813">
    <property type="component" value="Unassembled WGS sequence"/>
</dbReference>
<proteinExistence type="predicted"/>
<dbReference type="RefSeq" id="WP_185662365.1">
    <property type="nucleotide sequence ID" value="NZ_JACLAW010000001.1"/>
</dbReference>
<name>A0A7X1FNP4_9SPHN</name>
<evidence type="ECO:0000313" key="1">
    <source>
        <dbReference type="EMBL" id="MBC2664119.1"/>
    </source>
</evidence>
<gene>
    <name evidence="1" type="ORF">H7F51_01155</name>
</gene>
<comment type="caution">
    <text evidence="1">The sequence shown here is derived from an EMBL/GenBank/DDBJ whole genome shotgun (WGS) entry which is preliminary data.</text>
</comment>
<dbReference type="EMBL" id="JACLAW010000001">
    <property type="protein sequence ID" value="MBC2664119.1"/>
    <property type="molecule type" value="Genomic_DNA"/>
</dbReference>
<accession>A0A7X1FNP4</accession>
<sequence>MRSRKLWLIVALAAFAAFLAYAWVDGGREPVREIAVEIPVPGAAQ</sequence>
<protein>
    <submittedName>
        <fullName evidence="1">Uncharacterized protein</fullName>
    </submittedName>
</protein>
<evidence type="ECO:0000313" key="2">
    <source>
        <dbReference type="Proteomes" id="UP000566813"/>
    </source>
</evidence>